<keyword evidence="3" id="KW-1185">Reference proteome</keyword>
<feature type="region of interest" description="Disordered" evidence="1">
    <location>
        <begin position="1"/>
        <end position="96"/>
    </location>
</feature>
<dbReference type="Proteomes" id="UP000323386">
    <property type="component" value="Unassembled WGS sequence"/>
</dbReference>
<protein>
    <submittedName>
        <fullName evidence="2">Uncharacterized protein</fullName>
    </submittedName>
</protein>
<feature type="region of interest" description="Disordered" evidence="1">
    <location>
        <begin position="347"/>
        <end position="370"/>
    </location>
</feature>
<evidence type="ECO:0000313" key="2">
    <source>
        <dbReference type="EMBL" id="SPO34617.1"/>
    </source>
</evidence>
<dbReference type="AlphaFoldDB" id="A0A5C3ESY0"/>
<gene>
    <name evidence="2" type="ORF">PSFLO_00088</name>
</gene>
<feature type="compositionally biased region" description="Basic and acidic residues" evidence="1">
    <location>
        <begin position="17"/>
        <end position="32"/>
    </location>
</feature>
<name>A0A5C3ESY0_9BASI</name>
<organism evidence="2 3">
    <name type="scientific">Pseudozyma flocculosa</name>
    <dbReference type="NCBI Taxonomy" id="84751"/>
    <lineage>
        <taxon>Eukaryota</taxon>
        <taxon>Fungi</taxon>
        <taxon>Dikarya</taxon>
        <taxon>Basidiomycota</taxon>
        <taxon>Ustilaginomycotina</taxon>
        <taxon>Ustilaginomycetes</taxon>
        <taxon>Ustilaginales</taxon>
        <taxon>Ustilaginaceae</taxon>
        <taxon>Pseudozyma</taxon>
    </lineage>
</organism>
<dbReference type="EMBL" id="OOIP01000001">
    <property type="protein sequence ID" value="SPO34617.1"/>
    <property type="molecule type" value="Genomic_DNA"/>
</dbReference>
<feature type="compositionally biased region" description="Basic residues" evidence="1">
    <location>
        <begin position="293"/>
        <end position="307"/>
    </location>
</feature>
<feature type="compositionally biased region" description="Basic and acidic residues" evidence="1">
    <location>
        <begin position="39"/>
        <end position="76"/>
    </location>
</feature>
<evidence type="ECO:0000313" key="3">
    <source>
        <dbReference type="Proteomes" id="UP000323386"/>
    </source>
</evidence>
<evidence type="ECO:0000256" key="1">
    <source>
        <dbReference type="SAM" id="MobiDB-lite"/>
    </source>
</evidence>
<reference evidence="2 3" key="1">
    <citation type="submission" date="2018-03" db="EMBL/GenBank/DDBJ databases">
        <authorList>
            <person name="Guldener U."/>
        </authorList>
    </citation>
    <scope>NUCLEOTIDE SEQUENCE [LARGE SCALE GENOMIC DNA]</scope>
    <source>
        <strain evidence="2 3">DAOM196992</strain>
    </source>
</reference>
<proteinExistence type="predicted"/>
<sequence length="418" mass="45703">MRERSSSRKSLAYAGEHQLKKGDNWKTEEGRKPKGPRQGQDRIESERDGQEGLHCRRSSGHGDPRARFWNEPRADSGARQGSEAHQAGTSRRGSIEDLQGRTKALYRQERPICLQIEAGIIDLSLLPRGEGNARQELPLVRIASVEWSGTCLATGRCRCLPPSCPPFAQAMASTMTVPRRWVMRPCGLPRDRTESGDSCDGTDSPSLFLGTVSTATATRTGLQAPFLVSETGRPCAARPRLRSVNLRAAEEDSSALFCASKASSKGRHLVHLLETMTVPCSILLLSRSSRKAASRRRLGKKERRGQRRTLTEGCTQRPVACTGGGETGLRAEVWPGGAGRWTWQLGPARRPRPRTYRPNSARPPLTNGNLCPGAVRPTRFSPVSKIRVAAALLVACIAPPDGRRACCAVTIVTIDYRV</sequence>
<feature type="region of interest" description="Disordered" evidence="1">
    <location>
        <begin position="293"/>
        <end position="314"/>
    </location>
</feature>
<accession>A0A5C3ESY0</accession>